<evidence type="ECO:0000259" key="11">
    <source>
        <dbReference type="PROSITE" id="PS51211"/>
    </source>
</evidence>
<evidence type="ECO:0000256" key="6">
    <source>
        <dbReference type="ARBA" id="ARBA00023055"/>
    </source>
</evidence>
<protein>
    <submittedName>
        <fullName evidence="14">Uncharacterized protein LOC115226724</fullName>
    </submittedName>
</protein>
<comment type="subcellular location">
    <subcellularLocation>
        <location evidence="1">Secreted</location>
    </subcellularLocation>
</comment>
<dbReference type="Pfam" id="PF01347">
    <property type="entry name" value="Vitellogenin_N"/>
    <property type="match status" value="1"/>
</dbReference>
<evidence type="ECO:0000313" key="14">
    <source>
        <dbReference type="RefSeq" id="XP_029653605.1"/>
    </source>
</evidence>
<proteinExistence type="predicted"/>
<feature type="domain" description="Vitellogenin" evidence="11">
    <location>
        <begin position="43"/>
        <end position="656"/>
    </location>
</feature>
<feature type="domain" description="VWFD" evidence="12">
    <location>
        <begin position="3599"/>
        <end position="3766"/>
    </location>
</feature>
<sequence>MGLLQVFLLSALVAAGQAGPIKTIQADNTLCSQTCTENIKFQYRPGFIYQYKYHAQTTNKMNGASNNEATMTIDANVQIEPVSPCSLLMRVTDAGLQNSGDTSQRQVFSDAITRYPLKFTLQNGRIEDVCPMTEEPIWVLNIKRGILSAFQNSMDTLDRDVNITETDVVGSCLTKYNLKESNDRMKTVMKSKDLLNCNDRESYRVAIQSVKYNVPSHVKSLPLMKSSSECTQTLDMSNSIMMKSVCVEEHIFRPFSNGNSGAMTHQRQVLTFVDRQRPSVQTYERYGYRTNLLFQHEHGMPNQRDAEQTILSKLQELCQVMKDDVRPELPKMVNNLIDSMRHVDSGVLKKIHNKISRTSFCQQNVEIPKKYFLDAIPMVGTTASVQMIQDLISRKHVTGADAQLWLLSLSFIHHPSKEMIAAISPLLDDSEISGNTILAVSSLASSYCSVRPNCGADTEINDLVGKLVRMIGNCDQSNSKTIHALRALGNIGHTAQAVSRLSRCFTKKSNPMDVRVSAIDAFRRIPCDAMRSDLMGVFSDVTEDSEIRINAYLALMKCPNEMILMDLRDMLQKETSNQVGSFVWSHLTNLMETSDPHLQHIRSILEDENLKKEFNLDSRKFSRNYEGSFFFESINTGAKMDSNVIFSSKSFIPRSANLNLTVDLFGHAINILEVGGRIEGLETFLEKYFASYKTSKDADAEMDKIKAAIYMRMFGNELYYHSNVFSDPMSLFKKGESSLLKNMQLLDSRMVIPTCMGLPLNLTVTTTGGINYDSKHAFTKGKFNAEIKLSAAIEVKGEMCVDAHVTKTGLKMLTRAHTSSGVEVTTNKERAEIRFPRKKTEIFNLKSEFYTIQGETEKKENLITSNIQQSKSCTGQTMKTITGFRFCQELQYVDASSNKMAPFFPFTGPFAYDLYMINEDAPNNYIIEADFPGPNGYVMLDTPGSKVPRKCLFKLDGNTVFVSLPWRNLKMEGTLINSLSLKSVAGHVLIDNKEYKMLAKVEIENAKNVFKLAPKFELTSPKTKFAAKANLEYMARKNLDLSASVTGSMLEPISLKVSAQNVPKGMAATSVLKLGKKEYNLITRLGKIPKKSGFKYSPYLKVTMSGKDVVVFESTISHDGKGKGNLEMNLDKVFSKPIYLNALTSMNVGKAKSRDTARIIFKSPQGSCKLNIDLDSKPLGISSRIIAIYNFGAKFSDRLTLSAKTRTVRTKNAATYSGTADLISKKSNWLNFNVKSKLTKTNNHLDTNVDLTYGNPKNKALNNLKVNSVINYKTKSVTRECNFAMSVKHPGQNVNFHVKADHFHTATSPMRKIENNIMLQVSPRYLVKTGLFYSNVKVKGLQNTDVKVSLAYPDRVMEFEEKLVQLNTNTYENEVCAQWQKDTMVKVKTTFRNSPKVVMVDNQLTLPNQKQAKLTTTLNMADRNYKAMAELHVDKQILSLEQNIDYKAVASVQYDTSKTDISGNGDLLLEWAQDRKIIATASLVGVVGRRSTTKFSITTPFRSLQSYSETIERITTNKKCLYSSHSILRSNDNTDEMKQDMTLNSFDKEFEYNFSHMRNRVTTDVKIALKNNDIKKTAMMLVKQDKKTYLDVSMAHNVDRSQMNSDASLAFDMFDAKGHMKIALESDDREMTSSGDCEINLPNYRINSIGGSYSLKHNQAKSSINLGYTSSLRYYKNGEISAVLVKGLPKRLKGSVTVTSNNRELMKMNTEYTRQKDNFDVNAQMTGPDGKTMTASFNLNMSGARKTSHAEIKSGSIDASVDGAVEFEAGRYFDSEIRIGSGGKNLLLSGNYKIESSSHKINVHLGLPDSRQIKAQTVILNGERKTYSFNVDSPDFPSLTNMNMEVSYQTGGQDSMARASVKVLPYLEQLQLKASQSRDRTDASIELETHSDTIRQGKMTLSLKGNWRRYENINFETEFNDRKLFVFKGLYNVNSVDDFKVNMVATTSHKRYNEFSFDITHQNMESSLQIKAAREFMFNSNMKNQPKHTQISSKISLRNYDDWETQFVRTGDFDDMVMTLSHKIGNSDQYTSDMSIRKYGREVTLQIVTPNGVKFNMDLMVDPEDISLGLDLYLHTPSDNYEINAAYNHMSKIALKVVFPTHKCQMLMKLSGDLEKFQYQADITHNNEKYEFNLSNKDYFRRIQASLGTPSFNDLLDFTLDGQPEMFNLIFEAKHNEDAFLMKVSNEKFYKKITFDLKTPFNFETSIKMDNTLKNLNGMFSVLIRNTKYEIAYSTKGYYEQMRVAMSIPRHQVVVKSSIDAKKNGVTGDATLVYNKKRVTLGGSYKNFGRKMVIKGDLKAPTFNDDLTLTISGKLKKFNVVLKLQHNKDIYEVTASNKAYYKTLDINVYFPGVKAKLDFEGELKRFKAFAGVTIDKQQYKLVLSNQNYMKGINAELTTPELGHNELKFDFGGELRNFHLNTQLLRKKTEYSFATSVNVDSHSYTLSFKTPVFSLTGDVMNGFKSSSFKTKLINSYNSYQFAASNMNYFDYMSFNMSTPELGVQKLTLQRQDRSLSVRFQNNNDMYQCDISLENKDILISFSSPDNKGEIKAKLNEHVKDFSLSAQLTNNGKTYKVKMVNDNFKQMVARMTRPSSDDIEILVENTGNIANGKSHVKATFGNYLLDNNVDVQLNQRQFVMQMKSSVKSRQTAINFNVDIQTNFDTNEFSQSFIVNMNGRKSSVKTYVNLSRGLTASFDLDNTYTGDVHMKVDIEPMKLNRIKSSLVLKSQLTGVVTLVYQHELTRMSFKSKAHIETDSSSRLAGYDVEVSFQQKYSYNVKMDYKNEKYVITSKASHDDRSTSGNFQMRTPLRNLKDLTISAELDANRLMKASVSLPKQFYGVNFVNTGNGFNVELDLQRDTSDKEKQFKTSMRYVNNDSRSTFFRKIILKVMGDNGDLTGNFHIQKSSDMYTVKAEYSWGEKDSQKIGAELQMKTSSGSEALLSLILPRRTIQLTGNVQNYRNQHTAMFTLIPDANNRNEKIEITADISIESNNIYTMNTIVKFPNQKKGMHFKTIFTGRRGDTIFSSRFQFSADQDPRKALTLDMKLADNRGNYTFDFHVEQPYTKLAFIMMAYAAAKEGRISTGVELNYNSHRRYYDKYIIRTDINKVTQEAVFEVVSPKNHIEITGSLDTNKQYSVSLNKRESGMNDMQATASISPNAKNMHLQLNYDQANPEKVFHIDGEVMDKKLMMKAYRTSGQQKANRDGKLIIEMRPSSILFFQLLWNTQMLKEITDYGFVVFQTYGEKIQTFGETIGKSVSEEFVSKVQDIKRVFKDDMEPIANYLPSVYNDIYRDVAKHTAKVAELYGRNVLYMKSMGDSVMGAWESMWTSYQNNLVYMKRQMQEFNAYMSDKLDEAKIMVDSYYSDFENGYQAAKAKLFHQIDEMFLYVEQQFNNGFEHFTSLHQEINTYISKFPAVMKRVQDQIKKHPLIAKAVDYMVSMYEAMNNMKEEFIAEHGDISVLSHPMVDLLLSISNDIYKHVLKSYGYLHLEEVLPDLKNKVIRFVKKEVATLKKALTSIDLKVLVFDPKNGEISAQLYYHGLISAYRHLEDTSDSLDKVSRSFQKYSNKLSAFTDWTVYDTYYHVKPSSDVKNWVPPFKARASLFGGEHITTFDGRHLNFKGTCSYILARSEGNFKIVADYRNKGRQASVESISMTTKTGNKIRITRDSKVEVNDRVSKLPVSLSDVHIHRNGDLIVVEGTNGYTVSCNPKSDFYIVDISGWYYNKVGGLFGTYDNEKTNDMTMSNMHATNDLQEFANSWSTSRSCRSQNHARGHMVPENRKCAEMFMEPSSPFRNCFKQVNPNPFYHACASYMTSVNKPLKVLCDVSSYYVNQCHYNDVQLPIPIRCSTH</sequence>
<evidence type="ECO:0000256" key="1">
    <source>
        <dbReference type="ARBA" id="ARBA00004613"/>
    </source>
</evidence>
<dbReference type="PROSITE" id="PS51233">
    <property type="entry name" value="VWFD"/>
    <property type="match status" value="1"/>
</dbReference>
<evidence type="ECO:0000256" key="2">
    <source>
        <dbReference type="ARBA" id="ARBA00022448"/>
    </source>
</evidence>
<dbReference type="KEGG" id="osn:115226724"/>
<keyword evidence="2" id="KW-0813">Transport</keyword>
<evidence type="ECO:0000256" key="9">
    <source>
        <dbReference type="PROSITE-ProRule" id="PRU00557"/>
    </source>
</evidence>
<dbReference type="Gene3D" id="2.20.80.10">
    <property type="entry name" value="Lipovitellin-phosvitin complex, chain A, domain 4"/>
    <property type="match status" value="1"/>
</dbReference>
<dbReference type="PANTHER" id="PTHR23345:SF15">
    <property type="entry name" value="VITELLOGENIN 1-RELATED"/>
    <property type="match status" value="1"/>
</dbReference>
<dbReference type="InterPro" id="IPR009454">
    <property type="entry name" value="Lipid_transpt_open_b-sht"/>
</dbReference>
<accession>A0A6P7TUL1</accession>
<dbReference type="SMART" id="SM01169">
    <property type="entry name" value="DUF1943"/>
    <property type="match status" value="1"/>
</dbReference>
<dbReference type="RefSeq" id="XP_029653605.1">
    <property type="nucleotide sequence ID" value="XM_029797745.2"/>
</dbReference>
<feature type="chain" id="PRO_5028424782" evidence="10">
    <location>
        <begin position="19"/>
        <end position="3850"/>
    </location>
</feature>
<keyword evidence="3" id="KW-0964">Secreted</keyword>
<dbReference type="SMART" id="SM00216">
    <property type="entry name" value="VWD"/>
    <property type="match status" value="1"/>
</dbReference>
<keyword evidence="4 10" id="KW-0732">Signal</keyword>
<dbReference type="PANTHER" id="PTHR23345">
    <property type="entry name" value="VITELLOGENIN-RELATED"/>
    <property type="match status" value="1"/>
</dbReference>
<evidence type="ECO:0000256" key="3">
    <source>
        <dbReference type="ARBA" id="ARBA00022525"/>
    </source>
</evidence>
<comment type="caution">
    <text evidence="9">Lacks conserved residue(s) required for the propagation of feature annotation.</text>
</comment>
<keyword evidence="8" id="KW-0325">Glycoprotein</keyword>
<dbReference type="GO" id="GO:0005319">
    <property type="term" value="F:lipid transporter activity"/>
    <property type="evidence" value="ECO:0007669"/>
    <property type="project" value="InterPro"/>
</dbReference>
<dbReference type="SUPFAM" id="SSF48431">
    <property type="entry name" value="Lipovitellin-phosvitin complex, superhelical domain"/>
    <property type="match status" value="1"/>
</dbReference>
<keyword evidence="7" id="KW-1015">Disulfide bond</keyword>
<dbReference type="InterPro" id="IPR050733">
    <property type="entry name" value="Vitellogenin/Apolipophorin"/>
</dbReference>
<evidence type="ECO:0000256" key="10">
    <source>
        <dbReference type="SAM" id="SignalP"/>
    </source>
</evidence>
<name>A0A6P7TUL1_9MOLL</name>
<dbReference type="InterPro" id="IPR001747">
    <property type="entry name" value="Vitellogenin_N"/>
</dbReference>
<keyword evidence="5" id="KW-0758">Storage protein</keyword>
<dbReference type="Gene3D" id="2.30.230.10">
    <property type="entry name" value="Lipovitellin, beta-sheet shell regions, chain A"/>
    <property type="match status" value="1"/>
</dbReference>
<dbReference type="Pfam" id="PF08742">
    <property type="entry name" value="C8"/>
    <property type="match status" value="1"/>
</dbReference>
<reference evidence="14" key="1">
    <citation type="submission" date="2025-08" db="UniProtKB">
        <authorList>
            <consortium name="RefSeq"/>
        </authorList>
    </citation>
    <scope>IDENTIFICATION</scope>
</reference>
<dbReference type="Pfam" id="PF00094">
    <property type="entry name" value="VWD"/>
    <property type="match status" value="1"/>
</dbReference>
<dbReference type="InterPro" id="IPR011030">
    <property type="entry name" value="Lipovitellin_superhlx_dom"/>
</dbReference>
<evidence type="ECO:0000256" key="5">
    <source>
        <dbReference type="ARBA" id="ARBA00022761"/>
    </source>
</evidence>
<dbReference type="InterPro" id="IPR015817">
    <property type="entry name" value="Vitellinogen_open_b-sht_sub1"/>
</dbReference>
<dbReference type="Pfam" id="PF09172">
    <property type="entry name" value="Vit_open_b-sht"/>
    <property type="match status" value="1"/>
</dbReference>
<dbReference type="SMART" id="SM00638">
    <property type="entry name" value="LPD_N"/>
    <property type="match status" value="1"/>
</dbReference>
<keyword evidence="6" id="KW-0445">Lipid transport</keyword>
<dbReference type="InterPro" id="IPR015816">
    <property type="entry name" value="Vitellinogen_b-sht_N"/>
</dbReference>
<evidence type="ECO:0000256" key="7">
    <source>
        <dbReference type="ARBA" id="ARBA00023157"/>
    </source>
</evidence>
<dbReference type="InterPro" id="IPR001846">
    <property type="entry name" value="VWF_type-D"/>
</dbReference>
<dbReference type="Gene3D" id="1.25.10.20">
    <property type="entry name" value="Vitellinogen, superhelical"/>
    <property type="match status" value="1"/>
</dbReference>
<feature type="signal peptide" evidence="10">
    <location>
        <begin position="1"/>
        <end position="18"/>
    </location>
</feature>
<dbReference type="SUPFAM" id="SSF56968">
    <property type="entry name" value="Lipovitellin-phosvitin complex, beta-sheet shell regions"/>
    <property type="match status" value="2"/>
</dbReference>
<evidence type="ECO:0000256" key="4">
    <source>
        <dbReference type="ARBA" id="ARBA00022729"/>
    </source>
</evidence>
<keyword evidence="13" id="KW-1185">Reference proteome</keyword>
<dbReference type="Gene3D" id="2.20.50.20">
    <property type="entry name" value="Lipovitellin. Chain A, domain 3"/>
    <property type="match status" value="1"/>
</dbReference>
<evidence type="ECO:0000259" key="12">
    <source>
        <dbReference type="PROSITE" id="PS51233"/>
    </source>
</evidence>
<dbReference type="Proteomes" id="UP000515154">
    <property type="component" value="Linkage group LG30"/>
</dbReference>
<dbReference type="InterPro" id="IPR014853">
    <property type="entry name" value="VWF/SSPO/ZAN-like_Cys-rich_dom"/>
</dbReference>
<organism evidence="13 14">
    <name type="scientific">Octopus sinensis</name>
    <name type="common">East Asian common octopus</name>
    <dbReference type="NCBI Taxonomy" id="2607531"/>
    <lineage>
        <taxon>Eukaryota</taxon>
        <taxon>Metazoa</taxon>
        <taxon>Spiralia</taxon>
        <taxon>Lophotrochozoa</taxon>
        <taxon>Mollusca</taxon>
        <taxon>Cephalopoda</taxon>
        <taxon>Coleoidea</taxon>
        <taxon>Octopodiformes</taxon>
        <taxon>Octopoda</taxon>
        <taxon>Incirrata</taxon>
        <taxon>Octopodidae</taxon>
        <taxon>Octopus</taxon>
    </lineage>
</organism>
<dbReference type="InterPro" id="IPR015255">
    <property type="entry name" value="Vitellinogen_open_b-sht"/>
</dbReference>
<evidence type="ECO:0000313" key="13">
    <source>
        <dbReference type="Proteomes" id="UP000515154"/>
    </source>
</evidence>
<dbReference type="PROSITE" id="PS51211">
    <property type="entry name" value="VITELLOGENIN"/>
    <property type="match status" value="1"/>
</dbReference>
<evidence type="ECO:0000256" key="8">
    <source>
        <dbReference type="ARBA" id="ARBA00023180"/>
    </source>
</evidence>
<gene>
    <name evidence="14" type="primary">LOC115226724</name>
</gene>
<dbReference type="GO" id="GO:0005576">
    <property type="term" value="C:extracellular region"/>
    <property type="evidence" value="ECO:0007669"/>
    <property type="project" value="UniProtKB-SubCell"/>
</dbReference>
<dbReference type="GO" id="GO:0045735">
    <property type="term" value="F:nutrient reservoir activity"/>
    <property type="evidence" value="ECO:0007669"/>
    <property type="project" value="UniProtKB-KW"/>
</dbReference>
<dbReference type="InterPro" id="IPR015819">
    <property type="entry name" value="Lipid_transp_b-sht_shell"/>
</dbReference>
<dbReference type="Pfam" id="PF06448">
    <property type="entry name" value="DUF1081"/>
    <property type="match status" value="1"/>
</dbReference>